<feature type="compositionally biased region" description="Polar residues" evidence="1">
    <location>
        <begin position="147"/>
        <end position="158"/>
    </location>
</feature>
<accession>A0AAW1PIJ6</accession>
<evidence type="ECO:0000256" key="1">
    <source>
        <dbReference type="SAM" id="MobiDB-lite"/>
    </source>
</evidence>
<comment type="caution">
    <text evidence="3">The sequence shown here is derived from an EMBL/GenBank/DDBJ whole genome shotgun (WGS) entry which is preliminary data.</text>
</comment>
<sequence>MRRPSGLFSSPATTPRLHHSQGSGQHLQRRRAIRITFTVLVSSYLLAAVCYFYPQQRIAANAACPPELAICGELRGDPPAEDGFPSRFVYYEPQFLRGQLDVISQGHLSRNFDCGWGSNHSEAATFVRSPPSATPARSPAAVAQPTAEPSNQLSGSNGRVSATAQLPMTFAGFLPGVTVPTLFGSPATTSWVSGKLLFLAVPDGWSFQHFVDGALPKLVQAKTFIQAPEVKILMDIRSLVPIVGQLLKRLGVDESRALWSGIKQYVQAEELMLTCVTPPFHPQLWREAQAMLGVNQLPRSARSVIAYITRNAASGINGGRVVAKEAELLDAIRALLASRKAEDRSLHEELVVYRHERYRNLEDDLAFWAGVKAVIGPHGGAFTNMVFVPQGALVIEFFPVDVASNRPPYPIGEGNPGHMYQTQAAMLEHDYYFIKADSRADLMEVDSKQVISESVGTASKLMAAAFQTYELFAWILPDEKARQDLLLWLFPRLLAIYSKGNAQFPIQVWRQRGITHPASG</sequence>
<feature type="region of interest" description="Disordered" evidence="1">
    <location>
        <begin position="1"/>
        <end position="25"/>
    </location>
</feature>
<organism evidence="3 4">
    <name type="scientific">[Myrmecia] bisecta</name>
    <dbReference type="NCBI Taxonomy" id="41462"/>
    <lineage>
        <taxon>Eukaryota</taxon>
        <taxon>Viridiplantae</taxon>
        <taxon>Chlorophyta</taxon>
        <taxon>core chlorophytes</taxon>
        <taxon>Trebouxiophyceae</taxon>
        <taxon>Trebouxiales</taxon>
        <taxon>Trebouxiaceae</taxon>
        <taxon>Myrmecia</taxon>
    </lineage>
</organism>
<feature type="region of interest" description="Disordered" evidence="1">
    <location>
        <begin position="127"/>
        <end position="158"/>
    </location>
</feature>
<gene>
    <name evidence="3" type="ORF">WJX72_005900</name>
</gene>
<dbReference type="EMBL" id="JALJOR010000012">
    <property type="protein sequence ID" value="KAK9807674.1"/>
    <property type="molecule type" value="Genomic_DNA"/>
</dbReference>
<evidence type="ECO:0000313" key="3">
    <source>
        <dbReference type="EMBL" id="KAK9807674.1"/>
    </source>
</evidence>
<dbReference type="GO" id="GO:0016757">
    <property type="term" value="F:glycosyltransferase activity"/>
    <property type="evidence" value="ECO:0007669"/>
    <property type="project" value="InterPro"/>
</dbReference>
<proteinExistence type="predicted"/>
<dbReference type="Proteomes" id="UP001489004">
    <property type="component" value="Unassembled WGS sequence"/>
</dbReference>
<dbReference type="AlphaFoldDB" id="A0AAW1PIJ6"/>
<dbReference type="Pfam" id="PF04577">
    <property type="entry name" value="Glyco_transf_61"/>
    <property type="match status" value="1"/>
</dbReference>
<evidence type="ECO:0000313" key="4">
    <source>
        <dbReference type="Proteomes" id="UP001489004"/>
    </source>
</evidence>
<keyword evidence="4" id="KW-1185">Reference proteome</keyword>
<reference evidence="3 4" key="1">
    <citation type="journal article" date="2024" name="Nat. Commun.">
        <title>Phylogenomics reveals the evolutionary origins of lichenization in chlorophyte algae.</title>
        <authorList>
            <person name="Puginier C."/>
            <person name="Libourel C."/>
            <person name="Otte J."/>
            <person name="Skaloud P."/>
            <person name="Haon M."/>
            <person name="Grisel S."/>
            <person name="Petersen M."/>
            <person name="Berrin J.G."/>
            <person name="Delaux P.M."/>
            <person name="Dal Grande F."/>
            <person name="Keller J."/>
        </authorList>
    </citation>
    <scope>NUCLEOTIDE SEQUENCE [LARGE SCALE GENOMIC DNA]</scope>
    <source>
        <strain evidence="3 4">SAG 2043</strain>
    </source>
</reference>
<dbReference type="InterPro" id="IPR049625">
    <property type="entry name" value="Glyco_transf_61_cat"/>
</dbReference>
<name>A0AAW1PIJ6_9CHLO</name>
<evidence type="ECO:0000259" key="2">
    <source>
        <dbReference type="Pfam" id="PF04577"/>
    </source>
</evidence>
<protein>
    <recommendedName>
        <fullName evidence="2">Glycosyltransferase 61 catalytic domain-containing protein</fullName>
    </recommendedName>
</protein>
<feature type="domain" description="Glycosyltransferase 61 catalytic" evidence="2">
    <location>
        <begin position="207"/>
        <end position="395"/>
    </location>
</feature>
<feature type="compositionally biased region" description="Low complexity" evidence="1">
    <location>
        <begin position="127"/>
        <end position="143"/>
    </location>
</feature>